<name>A0A7R8ZRA4_9CRUS</name>
<dbReference type="PANTHER" id="PTHR45737:SF6">
    <property type="entry name" value="VON WILLEBRAND FACTOR A DOMAIN-CONTAINING PROTEIN 5A"/>
    <property type="match status" value="1"/>
</dbReference>
<evidence type="ECO:0000259" key="2">
    <source>
        <dbReference type="PROSITE" id="PS51462"/>
    </source>
</evidence>
<reference evidence="4" key="1">
    <citation type="submission" date="2020-11" db="EMBL/GenBank/DDBJ databases">
        <authorList>
            <person name="Tran Van P."/>
        </authorList>
    </citation>
    <scope>NUCLEOTIDE SEQUENCE</scope>
</reference>
<dbReference type="Gene3D" id="3.40.50.720">
    <property type="entry name" value="NAD(P)-binding Rossmann-like Domain"/>
    <property type="match status" value="1"/>
</dbReference>
<feature type="domain" description="Nudix hydrolase" evidence="2">
    <location>
        <begin position="415"/>
        <end position="545"/>
    </location>
</feature>
<dbReference type="PANTHER" id="PTHR45737">
    <property type="entry name" value="VON WILLEBRAND FACTOR A DOMAIN-CONTAINING PROTEIN 5A"/>
    <property type="match status" value="1"/>
</dbReference>
<protein>
    <submittedName>
        <fullName evidence="4">Uncharacterized protein</fullName>
    </submittedName>
</protein>
<dbReference type="PROSITE" id="PS00893">
    <property type="entry name" value="NUDIX_BOX"/>
    <property type="match status" value="1"/>
</dbReference>
<evidence type="ECO:0000313" key="4">
    <source>
        <dbReference type="EMBL" id="CAD7233453.1"/>
    </source>
</evidence>
<proteinExistence type="predicted"/>
<organism evidence="4">
    <name type="scientific">Cyprideis torosa</name>
    <dbReference type="NCBI Taxonomy" id="163714"/>
    <lineage>
        <taxon>Eukaryota</taxon>
        <taxon>Metazoa</taxon>
        <taxon>Ecdysozoa</taxon>
        <taxon>Arthropoda</taxon>
        <taxon>Crustacea</taxon>
        <taxon>Oligostraca</taxon>
        <taxon>Ostracoda</taxon>
        <taxon>Podocopa</taxon>
        <taxon>Podocopida</taxon>
        <taxon>Cytherocopina</taxon>
        <taxon>Cytheroidea</taxon>
        <taxon>Cytherideidae</taxon>
        <taxon>Cyprideis</taxon>
    </lineage>
</organism>
<dbReference type="CDD" id="cd18873">
    <property type="entry name" value="NUDIX_NadM_like"/>
    <property type="match status" value="1"/>
</dbReference>
<dbReference type="InterPro" id="IPR036721">
    <property type="entry name" value="RCK_C_sf"/>
</dbReference>
<dbReference type="Gene3D" id="1.10.10.10">
    <property type="entry name" value="Winged helix-like DNA-binding domain superfamily/Winged helix DNA-binding domain"/>
    <property type="match status" value="1"/>
</dbReference>
<dbReference type="Pfam" id="PF00293">
    <property type="entry name" value="NUDIX"/>
    <property type="match status" value="1"/>
</dbReference>
<dbReference type="InterPro" id="IPR054105">
    <property type="entry name" value="WHD_NrtR"/>
</dbReference>
<dbReference type="Pfam" id="PF08487">
    <property type="entry name" value="VIT"/>
    <property type="match status" value="1"/>
</dbReference>
<dbReference type="EMBL" id="OB666282">
    <property type="protein sequence ID" value="CAD7233453.1"/>
    <property type="molecule type" value="Genomic_DNA"/>
</dbReference>
<dbReference type="PRINTS" id="PR00502">
    <property type="entry name" value="NUDIXFAMILY"/>
</dbReference>
<dbReference type="GO" id="GO:0016787">
    <property type="term" value="F:hydrolase activity"/>
    <property type="evidence" value="ECO:0007669"/>
    <property type="project" value="InterPro"/>
</dbReference>
<dbReference type="InterPro" id="IPR036390">
    <property type="entry name" value="WH_DNA-bd_sf"/>
</dbReference>
<feature type="domain" description="VIT" evidence="3">
    <location>
        <begin position="185"/>
        <end position="313"/>
    </location>
</feature>
<dbReference type="InterPro" id="IPR003148">
    <property type="entry name" value="RCK_N"/>
</dbReference>
<dbReference type="OrthoDB" id="447842at2759"/>
<dbReference type="Gene3D" id="3.90.79.10">
    <property type="entry name" value="Nucleoside Triphosphate Pyrophosphohydrolase"/>
    <property type="match status" value="1"/>
</dbReference>
<dbReference type="PROSITE" id="PS51462">
    <property type="entry name" value="NUDIX"/>
    <property type="match status" value="1"/>
</dbReference>
<dbReference type="InterPro" id="IPR013694">
    <property type="entry name" value="VIT"/>
</dbReference>
<evidence type="ECO:0000259" key="3">
    <source>
        <dbReference type="PROSITE" id="PS51468"/>
    </source>
</evidence>
<dbReference type="PROSITE" id="PS51468">
    <property type="entry name" value="VIT"/>
    <property type="match status" value="1"/>
</dbReference>
<dbReference type="InterPro" id="IPR020476">
    <property type="entry name" value="Nudix_hydrolase"/>
</dbReference>
<accession>A0A7R8ZRA4</accession>
<dbReference type="SUPFAM" id="SSF46785">
    <property type="entry name" value="Winged helix' DNA-binding domain"/>
    <property type="match status" value="1"/>
</dbReference>
<dbReference type="SUPFAM" id="SSF55811">
    <property type="entry name" value="Nudix"/>
    <property type="match status" value="1"/>
</dbReference>
<dbReference type="Gene3D" id="3.30.70.1450">
    <property type="entry name" value="Regulator of K+ conductance, C-terminal domain"/>
    <property type="match status" value="1"/>
</dbReference>
<evidence type="ECO:0000259" key="1">
    <source>
        <dbReference type="PROSITE" id="PS51201"/>
    </source>
</evidence>
<dbReference type="GO" id="GO:0006813">
    <property type="term" value="P:potassium ion transport"/>
    <property type="evidence" value="ECO:0007669"/>
    <property type="project" value="InterPro"/>
</dbReference>
<dbReference type="InterPro" id="IPR015797">
    <property type="entry name" value="NUDIX_hydrolase-like_dom_sf"/>
</dbReference>
<dbReference type="SMART" id="SM00609">
    <property type="entry name" value="VIT"/>
    <property type="match status" value="1"/>
</dbReference>
<dbReference type="PROSITE" id="PS51201">
    <property type="entry name" value="RCK_N"/>
    <property type="match status" value="1"/>
</dbReference>
<dbReference type="InterPro" id="IPR036291">
    <property type="entry name" value="NAD(P)-bd_dom_sf"/>
</dbReference>
<dbReference type="Pfam" id="PF02254">
    <property type="entry name" value="TrkA_N"/>
    <property type="match status" value="1"/>
</dbReference>
<sequence length="635" mass="71911">MDQKRAEDLADEMRDVMVIHGDGRDSALLEEEGIHDADAFIAVTGISETNIMACLLAKAKGVKKTIALVENMDYIHLSQEAGIDAFINKKLLAANTINRYVRHGDVVDVTTLSDVAGAEVLEFKVTSKTKCLGKMIRDMNFPKGATIGGISMSGFTTTGATILNDIEIMPAGLLVWRSITHWIGPYLEIVGEEGTVENLPLEATLVEAEVNGPVVNVEMEQSYRNRGKKTLEAVYVFPTDTDAALYSMEIEINERKIVAEAQEIKKAEARYEEAKKAGKTAAILKRQRPNALEINIANILPKDQIKVRLKYTRVLVPEKDVFKLILPTVSGPKYINPNDNPDDVDWVSQPYVADKNTLSSTYKIQLHLMGPKPIHKWKMDSHKVDIKEMTPSHWLIETQGEDYAGDRDFIAEYAFRSEKVDADLLSYDDGECQYNLGHEPFKDQWALPGGLVMEEERLEEAVLRELKEETGVRLNYLEQLYTFGKPDRDPRNRVVAVCYFGLVKPRAYTLKAATDASDAQWFDLHHLPALAFDHADIVNMALDRLRAKIRYQPIGFDLLGSEFLFSELENLYQSILGQKIDRRNFRKKMTGFGFVEETDKMSKDGPGRPAKLFRFNREKYKAWEEKGFHFEIKFA</sequence>
<dbReference type="SUPFAM" id="SSF51735">
    <property type="entry name" value="NAD(P)-binding Rossmann-fold domains"/>
    <property type="match status" value="1"/>
</dbReference>
<dbReference type="Pfam" id="PF21906">
    <property type="entry name" value="WHD_NrtR"/>
    <property type="match status" value="1"/>
</dbReference>
<feature type="domain" description="RCK N-terminal" evidence="1">
    <location>
        <begin position="1"/>
        <end position="87"/>
    </location>
</feature>
<dbReference type="InterPro" id="IPR020084">
    <property type="entry name" value="NUDIX_hydrolase_CS"/>
</dbReference>
<dbReference type="InterPro" id="IPR036388">
    <property type="entry name" value="WH-like_DNA-bd_sf"/>
</dbReference>
<gene>
    <name evidence="4" type="ORF">CTOB1V02_LOCUS11275</name>
</gene>
<dbReference type="InterPro" id="IPR000086">
    <property type="entry name" value="NUDIX_hydrolase_dom"/>
</dbReference>
<dbReference type="AlphaFoldDB" id="A0A7R8ZRA4"/>